<dbReference type="Proteomes" id="UP000199595">
    <property type="component" value="Unassembled WGS sequence"/>
</dbReference>
<dbReference type="AlphaFoldDB" id="A0A1H3HM28"/>
<reference evidence="1 2" key="1">
    <citation type="submission" date="2016-10" db="EMBL/GenBank/DDBJ databases">
        <authorList>
            <person name="de Groot N.N."/>
        </authorList>
    </citation>
    <scope>NUCLEOTIDE SEQUENCE [LARGE SCALE GENOMIC DNA]</scope>
    <source>
        <strain evidence="1 2">DSM 24956</strain>
    </source>
</reference>
<name>A0A1H3HM28_9FLAO</name>
<evidence type="ECO:0000313" key="2">
    <source>
        <dbReference type="Proteomes" id="UP000199595"/>
    </source>
</evidence>
<evidence type="ECO:0000313" key="1">
    <source>
        <dbReference type="EMBL" id="SDY16527.1"/>
    </source>
</evidence>
<accession>A0A1H3HM28</accession>
<dbReference type="RefSeq" id="WP_090126806.1">
    <property type="nucleotide sequence ID" value="NZ_FNNJ01000046.1"/>
</dbReference>
<keyword evidence="2" id="KW-1185">Reference proteome</keyword>
<dbReference type="SUPFAM" id="SSF48452">
    <property type="entry name" value="TPR-like"/>
    <property type="match status" value="1"/>
</dbReference>
<dbReference type="Gene3D" id="1.25.40.10">
    <property type="entry name" value="Tetratricopeptide repeat domain"/>
    <property type="match status" value="1"/>
</dbReference>
<organism evidence="1 2">
    <name type="scientific">Lutibacter oricola</name>
    <dbReference type="NCBI Taxonomy" id="762486"/>
    <lineage>
        <taxon>Bacteria</taxon>
        <taxon>Pseudomonadati</taxon>
        <taxon>Bacteroidota</taxon>
        <taxon>Flavobacteriia</taxon>
        <taxon>Flavobacteriales</taxon>
        <taxon>Flavobacteriaceae</taxon>
        <taxon>Lutibacter</taxon>
    </lineage>
</organism>
<proteinExistence type="predicted"/>
<evidence type="ECO:0008006" key="3">
    <source>
        <dbReference type="Google" id="ProtNLM"/>
    </source>
</evidence>
<protein>
    <recommendedName>
        <fullName evidence="3">Tetratricopeptide repeat-containing protein</fullName>
    </recommendedName>
</protein>
<gene>
    <name evidence="1" type="ORF">SAMN05444411_1462</name>
</gene>
<dbReference type="OrthoDB" id="5295174at2"/>
<dbReference type="EMBL" id="FNNJ01000046">
    <property type="protein sequence ID" value="SDY16527.1"/>
    <property type="molecule type" value="Genomic_DNA"/>
</dbReference>
<sequence length="201" mass="23645">MKIIKYLCYLFILILVVNCKTKTEKNESIIYVYDSIKSGNYFEKGFKHYDNYTFSENLKVLDSSIYYLKKSIAYNRENIGSYQLLITVLNLKNDFEGIEKVINDALKYTNQTAYYTAAKGSIKNKLNQNDSAQFYFSLALKKYYNKEQNLGIKNQIITILYEMGNKEESLKVIDECLKEYPSDSLILNMYKKMIINDQIER</sequence>
<dbReference type="InterPro" id="IPR011990">
    <property type="entry name" value="TPR-like_helical_dom_sf"/>
</dbReference>